<dbReference type="InterPro" id="IPR027479">
    <property type="entry name" value="S-Me-THD_N_sf"/>
</dbReference>
<proteinExistence type="predicted"/>
<dbReference type="eggNOG" id="COG3535">
    <property type="taxonomic scope" value="Bacteria"/>
</dbReference>
<sequence>MRQIGEAQLDDIALGAGVLGTGGGGDPYIGKLLAQQSVREYGPVTVVDVSEVDDDALVIPAGMMGAPTVMVEKLPHGNEIVHAFERLQHHLGGRATHTMSLEIGGLNSVVPFCLAARLGLPVVDADLMGRAFPELQMCLPGVFGIDCAPMAVADDKGNASIVEGVTNAWTERLSRSLTVDMGCSSMIALYPMAGHQLRETTITGSLATAEALGRLIRETREAHGDPIAAILERCDGHHLFSGKVLDVERRTERGFARAHVRIAGLDGDAGSNFHLRTQNEHLVAEREGEVLASVPDLIIVLDSETGQPITTEELRYGFRVAVVALPCDPRWRSEAALDLVGPRYFGYDFDYVPIEQRVNGAG</sequence>
<dbReference type="Gene3D" id="3.40.1610.10">
    <property type="entry name" value="CV3147-like domain"/>
    <property type="match status" value="1"/>
</dbReference>
<gene>
    <name evidence="3" type="ordered locus">Cwoe_4109</name>
</gene>
<dbReference type="Pfam" id="PF20906">
    <property type="entry name" value="S-Me-THD_C"/>
    <property type="match status" value="1"/>
</dbReference>
<dbReference type="KEGG" id="cwo:Cwoe_4109"/>
<dbReference type="InterPro" id="IPR048350">
    <property type="entry name" value="S-Me-THD-like_C"/>
</dbReference>
<dbReference type="Gene3D" id="2.40.390.10">
    <property type="entry name" value="CV3147-like"/>
    <property type="match status" value="1"/>
</dbReference>
<dbReference type="Pfam" id="PF06032">
    <property type="entry name" value="S-Me-THD_N"/>
    <property type="match status" value="1"/>
</dbReference>
<protein>
    <recommendedName>
        <fullName evidence="5">DUF917 domain-containing protein</fullName>
    </recommendedName>
</protein>
<dbReference type="OrthoDB" id="3170437at2"/>
<dbReference type="SUPFAM" id="SSF160991">
    <property type="entry name" value="CV3147-like"/>
    <property type="match status" value="1"/>
</dbReference>
<keyword evidence="4" id="KW-1185">Reference proteome</keyword>
<organism evidence="3 4">
    <name type="scientific">Conexibacter woesei (strain DSM 14684 / CCUG 47730 / CIP 108061 / JCM 11494 / NBRC 100937 / ID131577)</name>
    <dbReference type="NCBI Taxonomy" id="469383"/>
    <lineage>
        <taxon>Bacteria</taxon>
        <taxon>Bacillati</taxon>
        <taxon>Actinomycetota</taxon>
        <taxon>Thermoleophilia</taxon>
        <taxon>Solirubrobacterales</taxon>
        <taxon>Conexibacteraceae</taxon>
        <taxon>Conexibacter</taxon>
    </lineage>
</organism>
<dbReference type="RefSeq" id="WP_012935575.1">
    <property type="nucleotide sequence ID" value="NC_013739.1"/>
</dbReference>
<accession>D3F4R7</accession>
<evidence type="ECO:0000313" key="4">
    <source>
        <dbReference type="Proteomes" id="UP000008229"/>
    </source>
</evidence>
<evidence type="ECO:0008006" key="5">
    <source>
        <dbReference type="Google" id="ProtNLM"/>
    </source>
</evidence>
<dbReference type="EMBL" id="CP001854">
    <property type="protein sequence ID" value="ADB52524.1"/>
    <property type="molecule type" value="Genomic_DNA"/>
</dbReference>
<feature type="domain" description="S-Me-THD-like C-terminal" evidence="2">
    <location>
        <begin position="166"/>
        <end position="354"/>
    </location>
</feature>
<dbReference type="InterPro" id="IPR024071">
    <property type="entry name" value="S-Me-THD_C_sf"/>
</dbReference>
<reference evidence="4" key="2">
    <citation type="submission" date="2010-01" db="EMBL/GenBank/DDBJ databases">
        <title>The complete genome of Conexibacter woesei DSM 14684.</title>
        <authorList>
            <consortium name="US DOE Joint Genome Institute (JGI-PGF)"/>
            <person name="Lucas S."/>
            <person name="Copeland A."/>
            <person name="Lapidus A."/>
            <person name="Glavina del Rio T."/>
            <person name="Dalin E."/>
            <person name="Tice H."/>
            <person name="Bruce D."/>
            <person name="Goodwin L."/>
            <person name="Pitluck S."/>
            <person name="Kyrpides N."/>
            <person name="Mavromatis K."/>
            <person name="Ivanova N."/>
            <person name="Mikhailova N."/>
            <person name="Chertkov O."/>
            <person name="Brettin T."/>
            <person name="Detter J.C."/>
            <person name="Han C."/>
            <person name="Larimer F."/>
            <person name="Land M."/>
            <person name="Hauser L."/>
            <person name="Markowitz V."/>
            <person name="Cheng J.-F."/>
            <person name="Hugenholtz P."/>
            <person name="Woyke T."/>
            <person name="Wu D."/>
            <person name="Pukall R."/>
            <person name="Steenblock K."/>
            <person name="Schneider S."/>
            <person name="Klenk H.-P."/>
            <person name="Eisen J.A."/>
        </authorList>
    </citation>
    <scope>NUCLEOTIDE SEQUENCE [LARGE SCALE GENOMIC DNA]</scope>
    <source>
        <strain evidence="4">DSM 14684 / CIP 108061 / JCM 11494 / NBRC 100937 / ID131577</strain>
    </source>
</reference>
<evidence type="ECO:0000259" key="1">
    <source>
        <dbReference type="Pfam" id="PF06032"/>
    </source>
</evidence>
<feature type="domain" description="S-Me-THD N-terminal" evidence="1">
    <location>
        <begin position="8"/>
        <end position="163"/>
    </location>
</feature>
<dbReference type="HOGENOM" id="CLU_038930_0_1_11"/>
<evidence type="ECO:0000259" key="2">
    <source>
        <dbReference type="Pfam" id="PF20906"/>
    </source>
</evidence>
<name>D3F4R7_CONWI</name>
<dbReference type="STRING" id="469383.Cwoe_4109"/>
<dbReference type="InterPro" id="IPR010318">
    <property type="entry name" value="S-Me-THD_N"/>
</dbReference>
<dbReference type="Proteomes" id="UP000008229">
    <property type="component" value="Chromosome"/>
</dbReference>
<evidence type="ECO:0000313" key="3">
    <source>
        <dbReference type="EMBL" id="ADB52524.1"/>
    </source>
</evidence>
<reference evidence="3 4" key="1">
    <citation type="journal article" date="2010" name="Stand. Genomic Sci.">
        <title>Complete genome sequence of Conexibacter woesei type strain (ID131577).</title>
        <authorList>
            <person name="Pukall R."/>
            <person name="Lapidus A."/>
            <person name="Glavina Del Rio T."/>
            <person name="Copeland A."/>
            <person name="Tice H."/>
            <person name="Cheng J.-F."/>
            <person name="Lucas S."/>
            <person name="Chen F."/>
            <person name="Nolan M."/>
            <person name="Bruce D."/>
            <person name="Goodwin L."/>
            <person name="Pitluck S."/>
            <person name="Mavromatis K."/>
            <person name="Ivanova N."/>
            <person name="Ovchinnikova G."/>
            <person name="Pati A."/>
            <person name="Chen A."/>
            <person name="Palaniappan K."/>
            <person name="Land M."/>
            <person name="Hauser L."/>
            <person name="Chang Y.-J."/>
            <person name="Jeffries C.D."/>
            <person name="Chain P."/>
            <person name="Meincke L."/>
            <person name="Sims D."/>
            <person name="Brettin T."/>
            <person name="Detter J.C."/>
            <person name="Rohde M."/>
            <person name="Goeker M."/>
            <person name="Bristow J."/>
            <person name="Eisen J.A."/>
            <person name="Markowitz V."/>
            <person name="Kyrpides N.C."/>
            <person name="Klenk H.-P."/>
            <person name="Hugenholtz P."/>
        </authorList>
    </citation>
    <scope>NUCLEOTIDE SEQUENCE [LARGE SCALE GENOMIC DNA]</scope>
    <source>
        <strain evidence="4">DSM 14684 / CIP 108061 / JCM 11494 / NBRC 100937 / ID131577</strain>
    </source>
</reference>
<dbReference type="AlphaFoldDB" id="D3F4R7"/>